<keyword evidence="2" id="KW-1185">Reference proteome</keyword>
<comment type="caution">
    <text evidence="1">The sequence shown here is derived from an EMBL/GenBank/DDBJ whole genome shotgun (WGS) entry which is preliminary data.</text>
</comment>
<dbReference type="AlphaFoldDB" id="A0A0Q3I198"/>
<evidence type="ECO:0000313" key="1">
    <source>
        <dbReference type="EMBL" id="KQK28751.1"/>
    </source>
</evidence>
<proteinExistence type="predicted"/>
<accession>A0A0Q3I198</accession>
<reference evidence="1 2" key="1">
    <citation type="submission" date="2015-10" db="EMBL/GenBank/DDBJ databases">
        <title>Draft genome of Bosea thiooxidans.</title>
        <authorList>
            <person name="Wang X."/>
        </authorList>
    </citation>
    <scope>NUCLEOTIDE SEQUENCE [LARGE SCALE GENOMIC DNA]</scope>
    <source>
        <strain evidence="1 2">CGMCC 9174</strain>
    </source>
</reference>
<protein>
    <submittedName>
        <fullName evidence="1">Uncharacterized protein</fullName>
    </submittedName>
</protein>
<sequence length="180" mass="20449">MPEIVNYLEGDDALHLGRLLVLIDTFGGRNGEKQIEGLTKLAKLDFLLRYPDYLERALFARDVLAPAISAHDFERHSIEARMVRFKYGPWDHRYRRFLNTLAGRGLVAVGASGRTIMIGLTERGRRAASSLREEPEYAAIGQRAILLKRHLDLSASTLMEFVYKTFPELASLRMGETIEQ</sequence>
<evidence type="ECO:0000313" key="2">
    <source>
        <dbReference type="Proteomes" id="UP000051562"/>
    </source>
</evidence>
<name>A0A0Q3I198_9HYPH</name>
<gene>
    <name evidence="1" type="ORF">ARD30_20685</name>
</gene>
<dbReference type="Proteomes" id="UP000051562">
    <property type="component" value="Unassembled WGS sequence"/>
</dbReference>
<dbReference type="EMBL" id="LMAR01000061">
    <property type="protein sequence ID" value="KQK28751.1"/>
    <property type="molecule type" value="Genomic_DNA"/>
</dbReference>
<organism evidence="1 2">
    <name type="scientific">Bosea thiooxidans</name>
    <dbReference type="NCBI Taxonomy" id="53254"/>
    <lineage>
        <taxon>Bacteria</taxon>
        <taxon>Pseudomonadati</taxon>
        <taxon>Pseudomonadota</taxon>
        <taxon>Alphaproteobacteria</taxon>
        <taxon>Hyphomicrobiales</taxon>
        <taxon>Boseaceae</taxon>
        <taxon>Bosea</taxon>
    </lineage>
</organism>